<reference evidence="2" key="1">
    <citation type="submission" date="2021-02" db="EMBL/GenBank/DDBJ databases">
        <authorList>
            <person name="Palmer J.M."/>
        </authorList>
    </citation>
    <scope>NUCLEOTIDE SEQUENCE</scope>
    <source>
        <strain evidence="2">SCRP734</strain>
    </source>
</reference>
<name>A0A8T1VDK6_9STRA</name>
<accession>A0A8T1VDK6</accession>
<gene>
    <name evidence="2" type="ORF">PHYPSEUDO_010383</name>
</gene>
<protein>
    <submittedName>
        <fullName evidence="2">Uncharacterized protein</fullName>
    </submittedName>
</protein>
<feature type="compositionally biased region" description="Basic residues" evidence="1">
    <location>
        <begin position="1"/>
        <end position="11"/>
    </location>
</feature>
<evidence type="ECO:0000256" key="1">
    <source>
        <dbReference type="SAM" id="MobiDB-lite"/>
    </source>
</evidence>
<keyword evidence="3" id="KW-1185">Reference proteome</keyword>
<evidence type="ECO:0000313" key="2">
    <source>
        <dbReference type="EMBL" id="KAG7378229.1"/>
    </source>
</evidence>
<comment type="caution">
    <text evidence="2">The sequence shown here is derived from an EMBL/GenBank/DDBJ whole genome shotgun (WGS) entry which is preliminary data.</text>
</comment>
<organism evidence="2 3">
    <name type="scientific">Phytophthora pseudosyringae</name>
    <dbReference type="NCBI Taxonomy" id="221518"/>
    <lineage>
        <taxon>Eukaryota</taxon>
        <taxon>Sar</taxon>
        <taxon>Stramenopiles</taxon>
        <taxon>Oomycota</taxon>
        <taxon>Peronosporomycetes</taxon>
        <taxon>Peronosporales</taxon>
        <taxon>Peronosporaceae</taxon>
        <taxon>Phytophthora</taxon>
    </lineage>
</organism>
<feature type="compositionally biased region" description="Basic and acidic residues" evidence="1">
    <location>
        <begin position="74"/>
        <end position="93"/>
    </location>
</feature>
<sequence>MEAARTCRKRPLFFTPTAPPRRSNDSCHATAGPPRASTRSAHRTSCLSSSSDEIDHASDEGPGSSPIAATVTSDRNKAARDRDRNKAARDRCDSYGCPRNVKLAGRALPASQNEATEKVAALEQNEQKMLPVRELNPGHPRDRRVY</sequence>
<feature type="region of interest" description="Disordered" evidence="1">
    <location>
        <begin position="123"/>
        <end position="146"/>
    </location>
</feature>
<proteinExistence type="predicted"/>
<dbReference type="Proteomes" id="UP000694044">
    <property type="component" value="Unassembled WGS sequence"/>
</dbReference>
<dbReference type="AlphaFoldDB" id="A0A8T1VDK6"/>
<feature type="region of interest" description="Disordered" evidence="1">
    <location>
        <begin position="1"/>
        <end position="94"/>
    </location>
</feature>
<feature type="compositionally biased region" description="Polar residues" evidence="1">
    <location>
        <begin position="37"/>
        <end position="51"/>
    </location>
</feature>
<dbReference type="EMBL" id="JAGDFM010000441">
    <property type="protein sequence ID" value="KAG7378229.1"/>
    <property type="molecule type" value="Genomic_DNA"/>
</dbReference>
<evidence type="ECO:0000313" key="3">
    <source>
        <dbReference type="Proteomes" id="UP000694044"/>
    </source>
</evidence>